<dbReference type="EMBL" id="SRXV01000001">
    <property type="protein sequence ID" value="TGY94670.1"/>
    <property type="molecule type" value="Genomic_DNA"/>
</dbReference>
<reference evidence="3 4" key="1">
    <citation type="journal article" date="2013" name="Int. J. Syst. Evol. Microbiol.">
        <title>Marinicauda pacifica gen. nov., sp. nov., a prosthecate alphaproteobacterium of the family Hyphomonadaceae isolated from deep seawater.</title>
        <authorList>
            <person name="Zhang X.Y."/>
            <person name="Li G.W."/>
            <person name="Wang C.S."/>
            <person name="Zhang Y.J."/>
            <person name="Xu X.W."/>
            <person name="Li H."/>
            <person name="Liu A."/>
            <person name="Liu C."/>
            <person name="Xie B.B."/>
            <person name="Qin Q.L."/>
            <person name="Xu Z."/>
            <person name="Chen X.L."/>
            <person name="Zhou B.C."/>
            <person name="Zhang Y.Z."/>
        </authorList>
    </citation>
    <scope>NUCLEOTIDE SEQUENCE [LARGE SCALE GENOMIC DNA]</scope>
    <source>
        <strain evidence="3 4">P-1 km-3</strain>
    </source>
</reference>
<name>A0A4S2HF34_9PROT</name>
<dbReference type="PANTHER" id="PTHR46361">
    <property type="entry name" value="ELECTRON CARRIER/ PROTEIN DISULFIDE OXIDOREDUCTASE"/>
    <property type="match status" value="1"/>
</dbReference>
<feature type="transmembrane region" description="Helical" evidence="1">
    <location>
        <begin position="110"/>
        <end position="128"/>
    </location>
</feature>
<evidence type="ECO:0000256" key="1">
    <source>
        <dbReference type="SAM" id="Phobius"/>
    </source>
</evidence>
<dbReference type="Pfam" id="PF04784">
    <property type="entry name" value="DUF547"/>
    <property type="match status" value="1"/>
</dbReference>
<evidence type="ECO:0000313" key="4">
    <source>
        <dbReference type="Proteomes" id="UP000305451"/>
    </source>
</evidence>
<accession>A0A4S2HF34</accession>
<evidence type="ECO:0000313" key="3">
    <source>
        <dbReference type="EMBL" id="TGY94670.1"/>
    </source>
</evidence>
<gene>
    <name evidence="3" type="ORF">E5162_05205</name>
</gene>
<feature type="domain" description="DUF547" evidence="2">
    <location>
        <begin position="193"/>
        <end position="305"/>
    </location>
</feature>
<organism evidence="3 4">
    <name type="scientific">Marinicauda pacifica</name>
    <dbReference type="NCBI Taxonomy" id="1133559"/>
    <lineage>
        <taxon>Bacteria</taxon>
        <taxon>Pseudomonadati</taxon>
        <taxon>Pseudomonadota</taxon>
        <taxon>Alphaproteobacteria</taxon>
        <taxon>Maricaulales</taxon>
        <taxon>Maricaulaceae</taxon>
        <taxon>Marinicauda</taxon>
    </lineage>
</organism>
<protein>
    <submittedName>
        <fullName evidence="3">DUF547 domain-containing protein</fullName>
    </submittedName>
</protein>
<keyword evidence="1" id="KW-1133">Transmembrane helix</keyword>
<comment type="caution">
    <text evidence="3">The sequence shown here is derived from an EMBL/GenBank/DDBJ whole genome shotgun (WGS) entry which is preliminary data.</text>
</comment>
<keyword evidence="1" id="KW-0812">Transmembrane</keyword>
<dbReference type="PANTHER" id="PTHR46361:SF3">
    <property type="entry name" value="ELECTRON CARRIER_ PROTEIN DISULFIDE OXIDOREDUCTASE"/>
    <property type="match status" value="1"/>
</dbReference>
<keyword evidence="4" id="KW-1185">Reference proteome</keyword>
<keyword evidence="1" id="KW-0472">Membrane</keyword>
<dbReference type="Proteomes" id="UP000305451">
    <property type="component" value="Unassembled WGS sequence"/>
</dbReference>
<sequence length="374" mass="41284">MAAQIDRDDLHLAAERRQQAAVGRGIKSVGVREDQDRRALACPAVTCQSAPADRKGDAGGLCGTGVGHGRLASSIWAGPDLDIERVAARNRRGGPDRTLKYLRETQRMRLLIAVLGLACLTAPIPAYAQPGPPPDRASDRADLHAGWARLLTLYLREDAQGANRFDYQALRETQADREALDAYIAGLEAIDPDTLSRDEAFAFWANLYNAVTVRLIVEEDPQDSIREIRPHLFAAGPWGMELVTVAGQALSLDAIEHDIMRERYEAALVHYAVNCASISCPDLQPEPWRGETLDADLDEAARGYINDPRGVTVTGQGLRVSRIYRWYREDFGGDEAGVIDHLLDYARPELAARIRSNPQISGHAYDWSLNRPED</sequence>
<dbReference type="AlphaFoldDB" id="A0A4S2HF34"/>
<proteinExistence type="predicted"/>
<evidence type="ECO:0000259" key="2">
    <source>
        <dbReference type="Pfam" id="PF04784"/>
    </source>
</evidence>
<dbReference type="InterPro" id="IPR006869">
    <property type="entry name" value="DUF547"/>
</dbReference>